<organism evidence="4 5">
    <name type="scientific">Lobosporangium transversale</name>
    <dbReference type="NCBI Taxonomy" id="64571"/>
    <lineage>
        <taxon>Eukaryota</taxon>
        <taxon>Fungi</taxon>
        <taxon>Fungi incertae sedis</taxon>
        <taxon>Mucoromycota</taxon>
        <taxon>Mortierellomycotina</taxon>
        <taxon>Mortierellomycetes</taxon>
        <taxon>Mortierellales</taxon>
        <taxon>Mortierellaceae</taxon>
        <taxon>Lobosporangium</taxon>
    </lineage>
</organism>
<feature type="region of interest" description="Disordered" evidence="3">
    <location>
        <begin position="888"/>
        <end position="954"/>
    </location>
</feature>
<evidence type="ECO:0000313" key="5">
    <source>
        <dbReference type="Proteomes" id="UP000193648"/>
    </source>
</evidence>
<feature type="region of interest" description="Disordered" evidence="3">
    <location>
        <begin position="337"/>
        <end position="382"/>
    </location>
</feature>
<evidence type="ECO:0000256" key="3">
    <source>
        <dbReference type="SAM" id="MobiDB-lite"/>
    </source>
</evidence>
<dbReference type="Proteomes" id="UP000193648">
    <property type="component" value="Unassembled WGS sequence"/>
</dbReference>
<dbReference type="GO" id="GO:0000938">
    <property type="term" value="C:GARP complex"/>
    <property type="evidence" value="ECO:0007669"/>
    <property type="project" value="TreeGrafter"/>
</dbReference>
<feature type="coiled-coil region" evidence="2">
    <location>
        <begin position="154"/>
        <end position="188"/>
    </location>
</feature>
<dbReference type="EMBL" id="MCFF01000047">
    <property type="protein sequence ID" value="ORZ06131.1"/>
    <property type="molecule type" value="Genomic_DNA"/>
</dbReference>
<feature type="compositionally biased region" description="Basic residues" evidence="3">
    <location>
        <begin position="355"/>
        <end position="364"/>
    </location>
</feature>
<dbReference type="GO" id="GO:0016020">
    <property type="term" value="C:membrane"/>
    <property type="evidence" value="ECO:0007669"/>
    <property type="project" value="TreeGrafter"/>
</dbReference>
<gene>
    <name evidence="4" type="ORF">BCR41DRAFT_425248</name>
</gene>
<comment type="similarity">
    <text evidence="1">Belongs to the VPS51 family.</text>
</comment>
<feature type="region of interest" description="Disordered" evidence="3">
    <location>
        <begin position="1"/>
        <end position="97"/>
    </location>
</feature>
<evidence type="ECO:0000256" key="1">
    <source>
        <dbReference type="ARBA" id="ARBA00006080"/>
    </source>
</evidence>
<feature type="compositionally biased region" description="Low complexity" evidence="3">
    <location>
        <begin position="14"/>
        <end position="57"/>
    </location>
</feature>
<keyword evidence="5" id="KW-1185">Reference proteome</keyword>
<dbReference type="GO" id="GO:0032456">
    <property type="term" value="P:endocytic recycling"/>
    <property type="evidence" value="ECO:0007669"/>
    <property type="project" value="TreeGrafter"/>
</dbReference>
<feature type="compositionally biased region" description="Basic and acidic residues" evidence="3">
    <location>
        <begin position="891"/>
        <end position="908"/>
    </location>
</feature>
<accession>A0A1Y2GD16</accession>
<proteinExistence type="inferred from homology"/>
<feature type="compositionally biased region" description="Low complexity" evidence="3">
    <location>
        <begin position="931"/>
        <end position="944"/>
    </location>
</feature>
<dbReference type="GO" id="GO:0005829">
    <property type="term" value="C:cytosol"/>
    <property type="evidence" value="ECO:0007669"/>
    <property type="project" value="GOC"/>
</dbReference>
<dbReference type="STRING" id="64571.A0A1Y2GD16"/>
<dbReference type="RefSeq" id="XP_021877400.1">
    <property type="nucleotide sequence ID" value="XM_022030557.1"/>
</dbReference>
<dbReference type="GO" id="GO:0007030">
    <property type="term" value="P:Golgi organization"/>
    <property type="evidence" value="ECO:0007669"/>
    <property type="project" value="TreeGrafter"/>
</dbReference>
<feature type="compositionally biased region" description="Polar residues" evidence="3">
    <location>
        <begin position="71"/>
        <end position="80"/>
    </location>
</feature>
<comment type="caution">
    <text evidence="4">The sequence shown here is derived from an EMBL/GenBank/DDBJ whole genome shotgun (WGS) entry which is preliminary data.</text>
</comment>
<dbReference type="PANTHER" id="PTHR15954:SF4">
    <property type="entry name" value="VACUOLAR PROTEIN SORTING-ASSOCIATED PROTEIN 51 HOMOLOG"/>
    <property type="match status" value="1"/>
</dbReference>
<dbReference type="OrthoDB" id="203678at2759"/>
<keyword evidence="2" id="KW-0175">Coiled coil</keyword>
<dbReference type="GeneID" id="33572398"/>
<dbReference type="GO" id="GO:1990745">
    <property type="term" value="C:EARP complex"/>
    <property type="evidence" value="ECO:0007669"/>
    <property type="project" value="TreeGrafter"/>
</dbReference>
<evidence type="ECO:0000256" key="2">
    <source>
        <dbReference type="SAM" id="Coils"/>
    </source>
</evidence>
<name>A0A1Y2GD16_9FUNG</name>
<sequence>MAAAEDTSVPPTPTALSSTNTTTTSTTTTTTTTTGTRLKTTIEPTGTTTTGTPSTTTTRRRAKSFLRNYYGIQQTDTANPDGSKEGPSMLTGPNSKADPYDLDSHGFEVDKYMHKMFVEKQLPGLVQADNELVADIRQLDGDMKTLVYENYSKFLSATETINKMKSNVDNLESEMSRLTQNINKIATSSAAIHSSLGTKREKIRQLNGVHSLLTKLQFVFELPANLHQFLETESYTQAVKSYCRTLHLLQHYKHLAVFTGIERECKTIMVEIAHRIRQKMSADQATLTEITECVGLLLALKESPVPLWKQYLHLSMRYLQKTKTKALEDIDTLPLYAHPSPSAQQQEQQPTPKTTPKKTLRKSSKSSGTSKEPKAFPKPLRTQSSASLLSLPAADKISYLNVNYLKHVEGFVVSFQNYFLAPISLGTNSNNISTSSTATTAVTVAASEQEKEEKKEITHVTEQQRQHPAWITKDSSVHANLTSDQREEASEAVKTAISETISQYLDIINSFLDFPEDISSIRSEVHIHVLQNLYSASLSSNGLCNMIGFDTLASGLIQDWETKLIRQALGKIKDELMTRISIQDLTGRVRSQQQENLLDTPSGDLSSTVKNITSTSPTITAATTTTTATKNTSLASVLKETTQWLHDVFKNDTIPFLENCMSSDAQFLETKEGRASFLKNFQDSFKESFWEQVLKEMQQKSLSLTSPATTSIPIPSSLPVSTSASPSTAASTSRNKDSLLPLVMSHLCFQFSNGFVEQLYKVLSKTLFRPGKRSRPDSFLIESFEQPLVVIPQLARDCKAVAQSCQETGHVLLDGFVARTGNELSWLVMDMDMKMDMQHSFLMDGDGGGTIGDTATSQTPASVSETWERVYRYLNDIEHQVMMVYGDEGDDRLGNHEISSESIRRESGFKSLGGRGGHGYGHGGGGGDGSGSNNDNSGRLSNRNESLTSFGSNTMNTMNNNNTRLFENQQRNLLLSHIDKLFSDRVDIFVRCQDLNRTGIMFGIVKILLKAWAESVRLRTYGRRSFQQIQVDAEFAKVWLWRFATADERLMYSLLEETQQTAYRRCFDPIPLDMNTIESIINSTER</sequence>
<dbReference type="InterPro" id="IPR014812">
    <property type="entry name" value="Vps51"/>
</dbReference>
<evidence type="ECO:0000313" key="4">
    <source>
        <dbReference type="EMBL" id="ORZ06131.1"/>
    </source>
</evidence>
<dbReference type="GO" id="GO:0048193">
    <property type="term" value="P:Golgi vesicle transport"/>
    <property type="evidence" value="ECO:0007669"/>
    <property type="project" value="TreeGrafter"/>
</dbReference>
<reference evidence="4 5" key="1">
    <citation type="submission" date="2016-07" db="EMBL/GenBank/DDBJ databases">
        <title>Pervasive Adenine N6-methylation of Active Genes in Fungi.</title>
        <authorList>
            <consortium name="DOE Joint Genome Institute"/>
            <person name="Mondo S.J."/>
            <person name="Dannebaum R.O."/>
            <person name="Kuo R.C."/>
            <person name="Labutti K."/>
            <person name="Haridas S."/>
            <person name="Kuo A."/>
            <person name="Salamov A."/>
            <person name="Ahrendt S.R."/>
            <person name="Lipzen A."/>
            <person name="Sullivan W."/>
            <person name="Andreopoulos W.B."/>
            <person name="Clum A."/>
            <person name="Lindquist E."/>
            <person name="Daum C."/>
            <person name="Ramamoorthy G.K."/>
            <person name="Gryganskyi A."/>
            <person name="Culley D."/>
            <person name="Magnuson J.K."/>
            <person name="James T.Y."/>
            <person name="O'Malley M.A."/>
            <person name="Stajich J.E."/>
            <person name="Spatafora J.W."/>
            <person name="Visel A."/>
            <person name="Grigoriev I.V."/>
        </authorList>
    </citation>
    <scope>NUCLEOTIDE SEQUENCE [LARGE SCALE GENOMIC DNA]</scope>
    <source>
        <strain evidence="4 5">NRRL 3116</strain>
    </source>
</reference>
<dbReference type="InParanoid" id="A0A1Y2GD16"/>
<feature type="compositionally biased region" description="Gly residues" evidence="3">
    <location>
        <begin position="911"/>
        <end position="930"/>
    </location>
</feature>
<dbReference type="GO" id="GO:0042147">
    <property type="term" value="P:retrograde transport, endosome to Golgi"/>
    <property type="evidence" value="ECO:0007669"/>
    <property type="project" value="TreeGrafter"/>
</dbReference>
<dbReference type="Pfam" id="PF08700">
    <property type="entry name" value="VPS51_Exo84_N"/>
    <property type="match status" value="1"/>
</dbReference>
<dbReference type="AlphaFoldDB" id="A0A1Y2GD16"/>
<dbReference type="PANTHER" id="PTHR15954">
    <property type="entry name" value="VACUOLAR PROTEIN SORTING-ASSOCIATED PROTEIN 51 HOMOLOG"/>
    <property type="match status" value="1"/>
</dbReference>
<protein>
    <submittedName>
        <fullName evidence="4">Uncharacterized protein</fullName>
    </submittedName>
</protein>
<feature type="compositionally biased region" description="Low complexity" evidence="3">
    <location>
        <begin position="339"/>
        <end position="354"/>
    </location>
</feature>